<dbReference type="InterPro" id="IPR035427">
    <property type="entry name" value="Tim10-like_dom_sf"/>
</dbReference>
<dbReference type="AlphaFoldDB" id="G0TVW2"/>
<dbReference type="Gene3D" id="1.10.287.810">
    <property type="entry name" value="Mitochondrial import inner membrane translocase subunit tim13 like domains"/>
    <property type="match status" value="1"/>
</dbReference>
<sequence length="96" mass="11088">MQAQMALMQSMERYTMLDLSFGVLEQCWDICYDRNLAFRELADGSISESKLNKMEACQRKCIARHFEVMRLMNGAREQRDKEMMQGLPPGSLSMGV</sequence>
<dbReference type="Pfam" id="PF02953">
    <property type="entry name" value="zf-Tim10_DDP"/>
    <property type="match status" value="1"/>
</dbReference>
<name>G0TVW2_TRYVY</name>
<evidence type="ECO:0000313" key="2">
    <source>
        <dbReference type="EMBL" id="CCC48078.1"/>
    </source>
</evidence>
<evidence type="ECO:0000259" key="1">
    <source>
        <dbReference type="Pfam" id="PF02953"/>
    </source>
</evidence>
<gene>
    <name evidence="2" type="ORF">TVY486_0502800</name>
</gene>
<proteinExistence type="predicted"/>
<dbReference type="OMA" id="WDICYDR"/>
<dbReference type="VEuPathDB" id="TriTrypDB:TvY486_0502800"/>
<organism evidence="2">
    <name type="scientific">Trypanosoma vivax (strain Y486)</name>
    <dbReference type="NCBI Taxonomy" id="1055687"/>
    <lineage>
        <taxon>Eukaryota</taxon>
        <taxon>Discoba</taxon>
        <taxon>Euglenozoa</taxon>
        <taxon>Kinetoplastea</taxon>
        <taxon>Metakinetoplastina</taxon>
        <taxon>Trypanosomatida</taxon>
        <taxon>Trypanosomatidae</taxon>
        <taxon>Trypanosoma</taxon>
        <taxon>Duttonella</taxon>
    </lineage>
</organism>
<protein>
    <recommendedName>
        <fullName evidence="1">Tim10-like domain-containing protein</fullName>
    </recommendedName>
</protein>
<feature type="domain" description="Tim10-like" evidence="1">
    <location>
        <begin position="6"/>
        <end position="73"/>
    </location>
</feature>
<dbReference type="InterPro" id="IPR004217">
    <property type="entry name" value="Tim10-like"/>
</dbReference>
<dbReference type="EMBL" id="HE573021">
    <property type="protein sequence ID" value="CCC48078.1"/>
    <property type="molecule type" value="Genomic_DNA"/>
</dbReference>
<accession>G0TVW2</accession>
<reference evidence="2" key="1">
    <citation type="journal article" date="2012" name="Proc. Natl. Acad. Sci. U.S.A.">
        <title>Antigenic diversity is generated by distinct evolutionary mechanisms in African trypanosome species.</title>
        <authorList>
            <person name="Jackson A.P."/>
            <person name="Berry A."/>
            <person name="Aslett M."/>
            <person name="Allison H.C."/>
            <person name="Burton P."/>
            <person name="Vavrova-Anderson J."/>
            <person name="Brown R."/>
            <person name="Browne H."/>
            <person name="Corton N."/>
            <person name="Hauser H."/>
            <person name="Gamble J."/>
            <person name="Gilderthorp R."/>
            <person name="Marcello L."/>
            <person name="McQuillan J."/>
            <person name="Otto T.D."/>
            <person name="Quail M.A."/>
            <person name="Sanders M.J."/>
            <person name="van Tonder A."/>
            <person name="Ginger M.L."/>
            <person name="Field M.C."/>
            <person name="Barry J.D."/>
            <person name="Hertz-Fowler C."/>
            <person name="Berriman M."/>
        </authorList>
    </citation>
    <scope>NUCLEOTIDE SEQUENCE</scope>
    <source>
        <strain evidence="2">Y486</strain>
    </source>
</reference>